<evidence type="ECO:0000259" key="8">
    <source>
        <dbReference type="PROSITE" id="PS50190"/>
    </source>
</evidence>
<evidence type="ECO:0000256" key="2">
    <source>
        <dbReference type="ARBA" id="ARBA00022475"/>
    </source>
</evidence>
<reference evidence="9 10" key="1">
    <citation type="submission" date="2018-04" db="EMBL/GenBank/DDBJ databases">
        <title>The genome of golden apple snail Pomacea canaliculata provides insight into stress tolerance and invasive adaptation.</title>
        <authorList>
            <person name="Liu C."/>
            <person name="Liu B."/>
            <person name="Ren Y."/>
            <person name="Zhang Y."/>
            <person name="Wang H."/>
            <person name="Li S."/>
            <person name="Jiang F."/>
            <person name="Yin L."/>
            <person name="Zhang G."/>
            <person name="Qian W."/>
            <person name="Fan W."/>
        </authorList>
    </citation>
    <scope>NUCLEOTIDE SEQUENCE [LARGE SCALE GENOMIC DNA]</scope>
    <source>
        <strain evidence="9">SZHN2017</strain>
        <tissue evidence="9">Muscle</tissue>
    </source>
</reference>
<dbReference type="PRINTS" id="PR00683">
    <property type="entry name" value="SPECTRINPH"/>
</dbReference>
<sequence length="933" mass="103561">MASKTSPSPSRIPVPVRSPASSSPIPPCYPVREVGSDTSVIPAKRTDNRVRSNSENGIVADTGKSGLVSPQSAKGKGFETFLMTGDMIIRTTPPHQKSRGMEEASSPKSKRIVYDDVEKENMFSLETSSKVSTPSHNESQLIPMPKAPVASFEELSDMSHSSSSGEFVETIRPHGLALTPDSTSLLADTSRLDEAMETLGKLESSLLGSECHSADSTLHEAPSSGDSGVHQDSNSSDSDTAEKKLPCSEDMDGMIRLMTTSMSDEKIVTSASKSEATRPLVRTSKSHENYLQSEAGMALVAIDIDDQNFAYSLDTLTYQDTNSDSSNEKVSELPQQSRSLQNSPEKKSDHVIGEREFIPGFISLEDSKPQKGRTKQDDESGRRYDENGYGQSGDTSPTSDSNGYGDNGLYADGDVDIMQLSMRSDDSDAESLYHQPTKGVDQPSAARLAKRLFNLEGFRKSDVSRHLCKKNDFSNLVAEEYLKYFDFRGDSLDISLRKFLNKFCLTGETQERERVLAHFSRHFMECNPGAFNSEDACHTLTCAIMLLNTDLHGQNLGRKMTCADFIENLSELNDGDNFPKEVLKSIYQSIKTDPIEWAVEESLPEGEPQVDELGTGPLPVSMPSHALNANPFLDLPDPGKTVEYREGYVMRKCCMEPDRRKTPLGKRGWKMVYAVLRDLILYQYKDEHQVRKGQFVESAHNVVRIHHALATKATDYTKKQHVFRLQTADWAEFLFQTGSSRELQEWIDTINLVAATLSAPPLPAGVGSQARFQRPLMPSSCTKLSIHEQLKCHEQRVAQMEQEMQLHRAAAPEKGSKSSAISNYIEKEHYLEFELKRFKTYIYLLQAKIMAPPELEPSLVETAIGEDEEISLHGSPVASAPRPYYGPMSSMAMGTSASIGKGAFSKPVQRSLSDRYSYRAAIYNTERVEYDMI</sequence>
<keyword evidence="5" id="KW-0175">Coiled coil</keyword>
<dbReference type="SUPFAM" id="SSF50729">
    <property type="entry name" value="PH domain-like"/>
    <property type="match status" value="1"/>
</dbReference>
<dbReference type="InterPro" id="IPR001605">
    <property type="entry name" value="PH_dom-spectrin-type"/>
</dbReference>
<dbReference type="EMBL" id="PZQS01000001">
    <property type="protein sequence ID" value="PVD39468.1"/>
    <property type="molecule type" value="Genomic_DNA"/>
</dbReference>
<dbReference type="Gene3D" id="2.30.29.30">
    <property type="entry name" value="Pleckstrin-homology domain (PH domain)/Phosphotyrosine-binding domain (PTB)"/>
    <property type="match status" value="1"/>
</dbReference>
<keyword evidence="2" id="KW-1003">Cell membrane</keyword>
<dbReference type="GO" id="GO:0005886">
    <property type="term" value="C:plasma membrane"/>
    <property type="evidence" value="ECO:0007669"/>
    <property type="project" value="UniProtKB-SubCell"/>
</dbReference>
<evidence type="ECO:0000256" key="5">
    <source>
        <dbReference type="SAM" id="Coils"/>
    </source>
</evidence>
<dbReference type="FunFam" id="1.10.1000.11:FF:000002">
    <property type="entry name" value="Cytohesin 1"/>
    <property type="match status" value="1"/>
</dbReference>
<dbReference type="SMART" id="SM00233">
    <property type="entry name" value="PH"/>
    <property type="match status" value="1"/>
</dbReference>
<evidence type="ECO:0000313" key="9">
    <source>
        <dbReference type="EMBL" id="PVD39468.1"/>
    </source>
</evidence>
<dbReference type="InterPro" id="IPR035999">
    <property type="entry name" value="Sec7_dom_sf"/>
</dbReference>
<dbReference type="InterPro" id="IPR041681">
    <property type="entry name" value="PH_9"/>
</dbReference>
<dbReference type="Pfam" id="PF15410">
    <property type="entry name" value="PH_9"/>
    <property type="match status" value="1"/>
</dbReference>
<dbReference type="PROSITE" id="PS50190">
    <property type="entry name" value="SEC7"/>
    <property type="match status" value="1"/>
</dbReference>
<name>A0A2T7Q1C3_POMCA</name>
<evidence type="ECO:0000256" key="6">
    <source>
        <dbReference type="SAM" id="MobiDB-lite"/>
    </source>
</evidence>
<dbReference type="PROSITE" id="PS50003">
    <property type="entry name" value="PH_DOMAIN"/>
    <property type="match status" value="1"/>
</dbReference>
<accession>A0A2T7Q1C3</accession>
<evidence type="ECO:0000256" key="4">
    <source>
        <dbReference type="ARBA" id="ARBA00023136"/>
    </source>
</evidence>
<keyword evidence="10" id="KW-1185">Reference proteome</keyword>
<keyword evidence="3" id="KW-0344">Guanine-nucleotide releasing factor</keyword>
<feature type="domain" description="PH" evidence="7">
    <location>
        <begin position="642"/>
        <end position="755"/>
    </location>
</feature>
<feature type="region of interest" description="Disordered" evidence="6">
    <location>
        <begin position="1"/>
        <end position="73"/>
    </location>
</feature>
<feature type="region of interest" description="Disordered" evidence="6">
    <location>
        <begin position="321"/>
        <end position="410"/>
    </location>
</feature>
<dbReference type="OrthoDB" id="2157641at2759"/>
<dbReference type="InterPro" id="IPR000904">
    <property type="entry name" value="Sec7_dom"/>
</dbReference>
<feature type="compositionally biased region" description="Low complexity" evidence="6">
    <location>
        <begin position="1"/>
        <end position="23"/>
    </location>
</feature>
<gene>
    <name evidence="9" type="ORF">C0Q70_02099</name>
</gene>
<protein>
    <recommendedName>
        <fullName evidence="11">SEC7 domain-containing protein</fullName>
    </recommendedName>
</protein>
<organism evidence="9 10">
    <name type="scientific">Pomacea canaliculata</name>
    <name type="common">Golden apple snail</name>
    <dbReference type="NCBI Taxonomy" id="400727"/>
    <lineage>
        <taxon>Eukaryota</taxon>
        <taxon>Metazoa</taxon>
        <taxon>Spiralia</taxon>
        <taxon>Lophotrochozoa</taxon>
        <taxon>Mollusca</taxon>
        <taxon>Gastropoda</taxon>
        <taxon>Caenogastropoda</taxon>
        <taxon>Architaenioglossa</taxon>
        <taxon>Ampullarioidea</taxon>
        <taxon>Ampullariidae</taxon>
        <taxon>Pomacea</taxon>
    </lineage>
</organism>
<proteinExistence type="predicted"/>
<keyword evidence="4" id="KW-0472">Membrane</keyword>
<dbReference type="GO" id="GO:0032012">
    <property type="term" value="P:regulation of ARF protein signal transduction"/>
    <property type="evidence" value="ECO:0007669"/>
    <property type="project" value="InterPro"/>
</dbReference>
<feature type="domain" description="SEC7" evidence="8">
    <location>
        <begin position="441"/>
        <end position="593"/>
    </location>
</feature>
<dbReference type="PANTHER" id="PTHR10663:SF376">
    <property type="entry name" value="PH AND SEC7 DOMAIN-CONTAINING PROTEIN"/>
    <property type="match status" value="1"/>
</dbReference>
<feature type="coiled-coil region" evidence="5">
    <location>
        <begin position="783"/>
        <end position="810"/>
    </location>
</feature>
<dbReference type="SUPFAM" id="SSF48425">
    <property type="entry name" value="Sec7 domain"/>
    <property type="match status" value="1"/>
</dbReference>
<dbReference type="GO" id="GO:0005543">
    <property type="term" value="F:phospholipid binding"/>
    <property type="evidence" value="ECO:0007669"/>
    <property type="project" value="InterPro"/>
</dbReference>
<feature type="compositionally biased region" description="Polar residues" evidence="6">
    <location>
        <begin position="333"/>
        <end position="343"/>
    </location>
</feature>
<dbReference type="GO" id="GO:0005085">
    <property type="term" value="F:guanyl-nucleotide exchange factor activity"/>
    <property type="evidence" value="ECO:0007669"/>
    <property type="project" value="UniProtKB-KW"/>
</dbReference>
<feature type="compositionally biased region" description="Basic and acidic residues" evidence="6">
    <location>
        <begin position="344"/>
        <end position="357"/>
    </location>
</feature>
<dbReference type="PANTHER" id="PTHR10663">
    <property type="entry name" value="GUANYL-NUCLEOTIDE EXCHANGE FACTOR"/>
    <property type="match status" value="1"/>
</dbReference>
<dbReference type="InterPro" id="IPR023394">
    <property type="entry name" value="Sec7_C_sf"/>
</dbReference>
<feature type="region of interest" description="Disordered" evidence="6">
    <location>
        <begin position="211"/>
        <end position="250"/>
    </location>
</feature>
<feature type="compositionally biased region" description="Polar residues" evidence="6">
    <location>
        <begin position="224"/>
        <end position="238"/>
    </location>
</feature>
<evidence type="ECO:0000256" key="1">
    <source>
        <dbReference type="ARBA" id="ARBA00004236"/>
    </source>
</evidence>
<dbReference type="Proteomes" id="UP000245119">
    <property type="component" value="Linkage Group LG1"/>
</dbReference>
<evidence type="ECO:0000259" key="7">
    <source>
        <dbReference type="PROSITE" id="PS50003"/>
    </source>
</evidence>
<dbReference type="InterPro" id="IPR001849">
    <property type="entry name" value="PH_domain"/>
</dbReference>
<dbReference type="InterPro" id="IPR011993">
    <property type="entry name" value="PH-like_dom_sf"/>
</dbReference>
<evidence type="ECO:0000256" key="3">
    <source>
        <dbReference type="ARBA" id="ARBA00022658"/>
    </source>
</evidence>
<feature type="compositionally biased region" description="Basic and acidic residues" evidence="6">
    <location>
        <begin position="365"/>
        <end position="386"/>
    </location>
</feature>
<feature type="region of interest" description="Disordered" evidence="6">
    <location>
        <begin position="265"/>
        <end position="284"/>
    </location>
</feature>
<feature type="compositionally biased region" description="Polar residues" evidence="6">
    <location>
        <begin position="392"/>
        <end position="404"/>
    </location>
</feature>
<dbReference type="SMART" id="SM00222">
    <property type="entry name" value="Sec7"/>
    <property type="match status" value="1"/>
</dbReference>
<dbReference type="FunFam" id="2.30.29.30:FF:000267">
    <property type="entry name" value="PH and SEC7 domain-containing protein 4"/>
    <property type="match status" value="1"/>
</dbReference>
<evidence type="ECO:0008006" key="11">
    <source>
        <dbReference type="Google" id="ProtNLM"/>
    </source>
</evidence>
<dbReference type="CDD" id="cd13295">
    <property type="entry name" value="PH_EFA6"/>
    <property type="match status" value="1"/>
</dbReference>
<evidence type="ECO:0000313" key="10">
    <source>
        <dbReference type="Proteomes" id="UP000245119"/>
    </source>
</evidence>
<dbReference type="Pfam" id="PF01369">
    <property type="entry name" value="Sec7"/>
    <property type="match status" value="1"/>
</dbReference>
<comment type="caution">
    <text evidence="9">The sequence shown here is derived from an EMBL/GenBank/DDBJ whole genome shotgun (WGS) entry which is preliminary data.</text>
</comment>
<dbReference type="STRING" id="400727.A0A2T7Q1C3"/>
<dbReference type="AlphaFoldDB" id="A0A2T7Q1C3"/>
<comment type="subcellular location">
    <subcellularLocation>
        <location evidence="1">Cell membrane</location>
    </subcellularLocation>
</comment>
<dbReference type="CDD" id="cd00171">
    <property type="entry name" value="Sec7"/>
    <property type="match status" value="1"/>
</dbReference>
<dbReference type="Gene3D" id="1.10.1000.11">
    <property type="entry name" value="Arf Nucleotide-binding Site Opener,domain 2"/>
    <property type="match status" value="1"/>
</dbReference>